<feature type="region of interest" description="Disordered" evidence="1">
    <location>
        <begin position="339"/>
        <end position="358"/>
    </location>
</feature>
<comment type="caution">
    <text evidence="3">The sequence shown here is derived from an EMBL/GenBank/DDBJ whole genome shotgun (WGS) entry which is preliminary data.</text>
</comment>
<feature type="transmembrane region" description="Helical" evidence="2">
    <location>
        <begin position="241"/>
        <end position="260"/>
    </location>
</feature>
<dbReference type="GO" id="GO:0051082">
    <property type="term" value="F:unfolded protein binding"/>
    <property type="evidence" value="ECO:0007669"/>
    <property type="project" value="TreeGrafter"/>
</dbReference>
<feature type="transmembrane region" description="Helical" evidence="2">
    <location>
        <begin position="68"/>
        <end position="86"/>
    </location>
</feature>
<feature type="transmembrane region" description="Helical" evidence="2">
    <location>
        <begin position="204"/>
        <end position="229"/>
    </location>
</feature>
<sequence length="358" mass="38965">MGSTAFGNFNDFCKDSTLPVCNDRFQGWKLTSHQPQLLSEEFKNQTGPWGGCTLTGISLSGGRHLGNVGSIILCGIGIAMASFLIIKSDRKKAAVGRREIQLFLLGYILISICEIFSVGEIPLGKTVRVAFSGIHIGAIIATTWILMLNAVVGFQLLDDGTPLSLALLFGSAGALLVGTGYIALDTGFSWTGFWDSSYQLPNRNIALYVLYQLIPLLFLVAFFVLETILVLRILGELRPMIYLTAAALLFAIGQVFNYVISKYICDGTNGKIDGALFETLFTLLAVGMVWVFWSSITEDDWPMPATESYTSPGYTATSAAYANTGYANQSYSNQGFASQGYNSNNHSHSQSYNSQPYN</sequence>
<keyword evidence="2" id="KW-0812">Transmembrane</keyword>
<evidence type="ECO:0000256" key="2">
    <source>
        <dbReference type="SAM" id="Phobius"/>
    </source>
</evidence>
<dbReference type="AlphaFoldDB" id="A0A0F9ZV43"/>
<evidence type="ECO:0000313" key="3">
    <source>
        <dbReference type="EMBL" id="KKO96978.1"/>
    </source>
</evidence>
<dbReference type="InterPro" id="IPR022057">
    <property type="entry name" value="Chs7"/>
</dbReference>
<feature type="transmembrane region" description="Helical" evidence="2">
    <location>
        <begin position="163"/>
        <end position="184"/>
    </location>
</feature>
<evidence type="ECO:0000313" key="4">
    <source>
        <dbReference type="Proteomes" id="UP000034112"/>
    </source>
</evidence>
<dbReference type="PANTHER" id="PTHR35329:SF1">
    <property type="entry name" value="CHITIN SYNTHASE EXPORT CHAPERONE"/>
    <property type="match status" value="1"/>
</dbReference>
<proteinExistence type="predicted"/>
<dbReference type="Pfam" id="PF12271">
    <property type="entry name" value="Chs7"/>
    <property type="match status" value="1"/>
</dbReference>
<dbReference type="GO" id="GO:0006457">
    <property type="term" value="P:protein folding"/>
    <property type="evidence" value="ECO:0007669"/>
    <property type="project" value="TreeGrafter"/>
</dbReference>
<dbReference type="OMA" id="VWAFWSS"/>
<dbReference type="Proteomes" id="UP000034112">
    <property type="component" value="Unassembled WGS sequence"/>
</dbReference>
<feature type="transmembrane region" description="Helical" evidence="2">
    <location>
        <begin position="129"/>
        <end position="151"/>
    </location>
</feature>
<keyword evidence="2" id="KW-1133">Transmembrane helix</keyword>
<protein>
    <submittedName>
        <fullName evidence="3">Uncharacterized protein</fullName>
    </submittedName>
</protein>
<feature type="transmembrane region" description="Helical" evidence="2">
    <location>
        <begin position="272"/>
        <end position="293"/>
    </location>
</feature>
<accession>A0A0F9ZV43</accession>
<name>A0A0F9ZV43_TRIHA</name>
<dbReference type="OrthoDB" id="5582162at2759"/>
<gene>
    <name evidence="3" type="ORF">THAR02_10923</name>
</gene>
<evidence type="ECO:0000256" key="1">
    <source>
        <dbReference type="SAM" id="MobiDB-lite"/>
    </source>
</evidence>
<keyword evidence="2" id="KW-0472">Membrane</keyword>
<feature type="transmembrane region" description="Helical" evidence="2">
    <location>
        <begin position="102"/>
        <end position="123"/>
    </location>
</feature>
<dbReference type="PANTHER" id="PTHR35329">
    <property type="entry name" value="CHITIN SYNTHASE EXPORT CHAPERONE"/>
    <property type="match status" value="1"/>
</dbReference>
<organism evidence="3 4">
    <name type="scientific">Trichoderma harzianum</name>
    <name type="common">Hypocrea lixii</name>
    <dbReference type="NCBI Taxonomy" id="5544"/>
    <lineage>
        <taxon>Eukaryota</taxon>
        <taxon>Fungi</taxon>
        <taxon>Dikarya</taxon>
        <taxon>Ascomycota</taxon>
        <taxon>Pezizomycotina</taxon>
        <taxon>Sordariomycetes</taxon>
        <taxon>Hypocreomycetidae</taxon>
        <taxon>Hypocreales</taxon>
        <taxon>Hypocreaceae</taxon>
        <taxon>Trichoderma</taxon>
    </lineage>
</organism>
<dbReference type="EMBL" id="JOKZ01000674">
    <property type="protein sequence ID" value="KKO96978.1"/>
    <property type="molecule type" value="Genomic_DNA"/>
</dbReference>
<dbReference type="GO" id="GO:0005789">
    <property type="term" value="C:endoplasmic reticulum membrane"/>
    <property type="evidence" value="ECO:0007669"/>
    <property type="project" value="TreeGrafter"/>
</dbReference>
<reference evidence="4" key="1">
    <citation type="journal article" date="2015" name="Genome Announc.">
        <title>Draft whole-genome sequence of the biocontrol agent Trichoderma harzianum T6776.</title>
        <authorList>
            <person name="Baroncelli R."/>
            <person name="Piaggeschi G."/>
            <person name="Fiorini L."/>
            <person name="Bertolini E."/>
            <person name="Zapparata A."/>
            <person name="Pe M.E."/>
            <person name="Sarrocco S."/>
            <person name="Vannacci G."/>
        </authorList>
    </citation>
    <scope>NUCLEOTIDE SEQUENCE [LARGE SCALE GENOMIC DNA]</scope>
    <source>
        <strain evidence="4">T6776</strain>
    </source>
</reference>